<dbReference type="Pfam" id="PF25954">
    <property type="entry name" value="Beta-barrel_RND_2"/>
    <property type="match status" value="1"/>
</dbReference>
<sequence length="376" mass="41897">MSILPDKRAIRGFLGGKKIITKVALPLFVLIFVMLWLTGAFQRGRITGAEEIKEPLRAVPADAQVITVELTPREIISEMIGEVKPEFKINVSSQITANIIKFDIRAGARVKKGQELILLDDRDVQARLEQTKESLARAAADLDYARSVDTRSTALLAQKAISQLQYDQDHSKFLQAEAEVKRLRQALQEAQVSLSYTRILSPVDGVVIDRLAEVGDLATPGKPLLTMFDPRHLWLQASVREDKARLLELGREYTVRVDALDLVIKGPLVEIVPSADALARTVYARVRLPMNDQLYPGMFGRLLLPTGRTEDVLIPQRALRRVGQLDMVDVKTPRGLEQRAVVVGRCFPSEKKVEILCGLKPGEMVMLQPTSGERLP</sequence>
<dbReference type="PANTHER" id="PTHR30469">
    <property type="entry name" value="MULTIDRUG RESISTANCE PROTEIN MDTA"/>
    <property type="match status" value="1"/>
</dbReference>
<dbReference type="InterPro" id="IPR006143">
    <property type="entry name" value="RND_pump_MFP"/>
</dbReference>
<feature type="transmembrane region" description="Helical" evidence="2">
    <location>
        <begin position="20"/>
        <end position="41"/>
    </location>
</feature>
<dbReference type="Gene3D" id="2.40.30.170">
    <property type="match status" value="1"/>
</dbReference>
<feature type="domain" description="Multidrug resistance protein MdtA-like barrel-sandwich hybrid" evidence="4">
    <location>
        <begin position="89"/>
        <end position="223"/>
    </location>
</feature>
<gene>
    <name evidence="6" type="ORF">ENV54_06840</name>
</gene>
<dbReference type="Gene3D" id="1.10.287.470">
    <property type="entry name" value="Helix hairpin bin"/>
    <property type="match status" value="1"/>
</dbReference>
<dbReference type="InterPro" id="IPR058624">
    <property type="entry name" value="MdtA-like_HH"/>
</dbReference>
<dbReference type="NCBIfam" id="TIGR01730">
    <property type="entry name" value="RND_mfp"/>
    <property type="match status" value="1"/>
</dbReference>
<dbReference type="Gene3D" id="2.40.50.100">
    <property type="match status" value="1"/>
</dbReference>
<comment type="similarity">
    <text evidence="1">Belongs to the membrane fusion protein (MFP) (TC 8.A.1) family.</text>
</comment>
<dbReference type="GO" id="GO:0015562">
    <property type="term" value="F:efflux transmembrane transporter activity"/>
    <property type="evidence" value="ECO:0007669"/>
    <property type="project" value="TreeGrafter"/>
</dbReference>
<dbReference type="GO" id="GO:1990281">
    <property type="term" value="C:efflux pump complex"/>
    <property type="evidence" value="ECO:0007669"/>
    <property type="project" value="TreeGrafter"/>
</dbReference>
<feature type="domain" description="CusB-like beta-barrel" evidence="5">
    <location>
        <begin position="233"/>
        <end position="303"/>
    </location>
</feature>
<dbReference type="EMBL" id="DTGT01000211">
    <property type="protein sequence ID" value="HGH60999.1"/>
    <property type="molecule type" value="Genomic_DNA"/>
</dbReference>
<dbReference type="SUPFAM" id="SSF111369">
    <property type="entry name" value="HlyD-like secretion proteins"/>
    <property type="match status" value="1"/>
</dbReference>
<dbReference type="Pfam" id="PF25876">
    <property type="entry name" value="HH_MFP_RND"/>
    <property type="match status" value="1"/>
</dbReference>
<feature type="domain" description="Multidrug resistance protein MdtA-like alpha-helical hairpin" evidence="3">
    <location>
        <begin position="128"/>
        <end position="197"/>
    </location>
</feature>
<dbReference type="Gene3D" id="2.40.420.20">
    <property type="match status" value="1"/>
</dbReference>
<keyword evidence="2" id="KW-0812">Transmembrane</keyword>
<dbReference type="InterPro" id="IPR058792">
    <property type="entry name" value="Beta-barrel_RND_2"/>
</dbReference>
<evidence type="ECO:0000259" key="3">
    <source>
        <dbReference type="Pfam" id="PF25876"/>
    </source>
</evidence>
<keyword evidence="2" id="KW-0472">Membrane</keyword>
<comment type="caution">
    <text evidence="6">The sequence shown here is derived from an EMBL/GenBank/DDBJ whole genome shotgun (WGS) entry which is preliminary data.</text>
</comment>
<evidence type="ECO:0000256" key="1">
    <source>
        <dbReference type="ARBA" id="ARBA00009477"/>
    </source>
</evidence>
<proteinExistence type="inferred from homology"/>
<evidence type="ECO:0000256" key="2">
    <source>
        <dbReference type="SAM" id="Phobius"/>
    </source>
</evidence>
<organism evidence="6">
    <name type="scientific">Desulfomonile tiedjei</name>
    <dbReference type="NCBI Taxonomy" id="2358"/>
    <lineage>
        <taxon>Bacteria</taxon>
        <taxon>Pseudomonadati</taxon>
        <taxon>Thermodesulfobacteriota</taxon>
        <taxon>Desulfomonilia</taxon>
        <taxon>Desulfomonilales</taxon>
        <taxon>Desulfomonilaceae</taxon>
        <taxon>Desulfomonile</taxon>
    </lineage>
</organism>
<dbReference type="AlphaFoldDB" id="A0A7C4AS17"/>
<evidence type="ECO:0000259" key="5">
    <source>
        <dbReference type="Pfam" id="PF25954"/>
    </source>
</evidence>
<evidence type="ECO:0000313" key="6">
    <source>
        <dbReference type="EMBL" id="HGH60999.1"/>
    </source>
</evidence>
<protein>
    <submittedName>
        <fullName evidence="6">Efflux RND transporter periplasmic adaptor subunit</fullName>
    </submittedName>
</protein>
<keyword evidence="2" id="KW-1133">Transmembrane helix</keyword>
<reference evidence="6" key="1">
    <citation type="journal article" date="2020" name="mSystems">
        <title>Genome- and Community-Level Interaction Insights into Carbon Utilization and Element Cycling Functions of Hydrothermarchaeota in Hydrothermal Sediment.</title>
        <authorList>
            <person name="Zhou Z."/>
            <person name="Liu Y."/>
            <person name="Xu W."/>
            <person name="Pan J."/>
            <person name="Luo Z.H."/>
            <person name="Li M."/>
        </authorList>
    </citation>
    <scope>NUCLEOTIDE SEQUENCE [LARGE SCALE GENOMIC DNA]</scope>
    <source>
        <strain evidence="6">SpSt-769</strain>
    </source>
</reference>
<dbReference type="PANTHER" id="PTHR30469:SF15">
    <property type="entry name" value="HLYD FAMILY OF SECRETION PROTEINS"/>
    <property type="match status" value="1"/>
</dbReference>
<dbReference type="InterPro" id="IPR058625">
    <property type="entry name" value="MdtA-like_BSH"/>
</dbReference>
<name>A0A7C4AS17_9BACT</name>
<accession>A0A7C4AS17</accession>
<evidence type="ECO:0000259" key="4">
    <source>
        <dbReference type="Pfam" id="PF25917"/>
    </source>
</evidence>
<dbReference type="Pfam" id="PF25917">
    <property type="entry name" value="BSH_RND"/>
    <property type="match status" value="1"/>
</dbReference>